<feature type="binding site" evidence="5">
    <location>
        <position position="510"/>
    </location>
    <ligand>
        <name>Fe cation</name>
        <dbReference type="ChEBI" id="CHEBI:24875"/>
        <note>catalytic</note>
    </ligand>
</feature>
<sequence>MSYSKLFENATEGDSSGPIVGHLPEWVQGTLIYNGPVGQWEFEKENARHWFDGMAILQSFQIDQSKKLVFLKKRFLQSDAYQKAKANGKLIITEYGTPSASDPDKNVMSRLVSSIIPGEMTDNCACSIYKLGGLYVAATETSLLRIVDPVSLATGDKIDMSSLVNIASGRPITDHNGDVYNISGTFLTGIKYHILKFPASDSQNPKEILSSAQTVATLPSRMKTYFSYYHSFGMSENYFVFIEQPWVANSMKLISSKIKGISFFNCLEWMPEECNQFHVIERSTGNRLDLTFKSRKPFFFLNHINTFEDDCGNLVVDLLTYDSPDILHQMSLEKLKSGKFEIKDESRIQRYVLPLAGGSTSNYGTALASQEGDITWLTPHAVVPETGCEHPSLNPQVRGRKYKFAYVIGWINSVNRGFFANAITKVNMDTGESTSWKEEEFCHPAEAMFLPRPVSSEEGRSTSDEDDGIIMASVTDVRADHKDFVVFLDARNMSEVARCKFDDTIAFASHASFYKN</sequence>
<keyword evidence="3" id="KW-0560">Oxidoreductase</keyword>
<evidence type="ECO:0000256" key="3">
    <source>
        <dbReference type="ARBA" id="ARBA00023002"/>
    </source>
</evidence>
<protein>
    <submittedName>
        <fullName evidence="6">Uncharacterized protein</fullName>
    </submittedName>
</protein>
<dbReference type="Pfam" id="PF03055">
    <property type="entry name" value="RPE65"/>
    <property type="match status" value="1"/>
</dbReference>
<organism evidence="6 7">
    <name type="scientific">Tigriopus californicus</name>
    <name type="common">Marine copepod</name>
    <dbReference type="NCBI Taxonomy" id="6832"/>
    <lineage>
        <taxon>Eukaryota</taxon>
        <taxon>Metazoa</taxon>
        <taxon>Ecdysozoa</taxon>
        <taxon>Arthropoda</taxon>
        <taxon>Crustacea</taxon>
        <taxon>Multicrustacea</taxon>
        <taxon>Hexanauplia</taxon>
        <taxon>Copepoda</taxon>
        <taxon>Harpacticoida</taxon>
        <taxon>Harpacticidae</taxon>
        <taxon>Tigriopus</taxon>
    </lineage>
</organism>
<keyword evidence="7" id="KW-1185">Reference proteome</keyword>
<proteinExistence type="inferred from homology"/>
<dbReference type="GO" id="GO:0042574">
    <property type="term" value="P:retinal metabolic process"/>
    <property type="evidence" value="ECO:0007669"/>
    <property type="project" value="TreeGrafter"/>
</dbReference>
<comment type="cofactor">
    <cofactor evidence="5">
        <name>Fe(2+)</name>
        <dbReference type="ChEBI" id="CHEBI:29033"/>
    </cofactor>
    <text evidence="5">Binds 1 Fe(2+) ion per subunit.</text>
</comment>
<evidence type="ECO:0000256" key="4">
    <source>
        <dbReference type="ARBA" id="ARBA00023004"/>
    </source>
</evidence>
<comment type="similarity">
    <text evidence="1">Belongs to the carotenoid oxygenase family.</text>
</comment>
<dbReference type="Proteomes" id="UP000318571">
    <property type="component" value="Chromosome 5"/>
</dbReference>
<evidence type="ECO:0000313" key="7">
    <source>
        <dbReference type="Proteomes" id="UP000318571"/>
    </source>
</evidence>
<dbReference type="GO" id="GO:0016121">
    <property type="term" value="P:carotene catabolic process"/>
    <property type="evidence" value="ECO:0007669"/>
    <property type="project" value="TreeGrafter"/>
</dbReference>
<dbReference type="STRING" id="6832.A0A553PF29"/>
<dbReference type="PANTHER" id="PTHR10543">
    <property type="entry name" value="BETA-CAROTENE DIOXYGENASE"/>
    <property type="match status" value="1"/>
</dbReference>
<evidence type="ECO:0000256" key="2">
    <source>
        <dbReference type="ARBA" id="ARBA00022723"/>
    </source>
</evidence>
<dbReference type="InterPro" id="IPR004294">
    <property type="entry name" value="Carotenoid_Oase"/>
</dbReference>
<dbReference type="GO" id="GO:0010436">
    <property type="term" value="F:carotenoid dioxygenase activity"/>
    <property type="evidence" value="ECO:0007669"/>
    <property type="project" value="TreeGrafter"/>
</dbReference>
<evidence type="ECO:0000256" key="5">
    <source>
        <dbReference type="PIRSR" id="PIRSR604294-1"/>
    </source>
</evidence>
<dbReference type="OrthoDB" id="1069523at2759"/>
<keyword evidence="4 5" id="KW-0408">Iron</keyword>
<dbReference type="AlphaFoldDB" id="A0A553PF29"/>
<reference evidence="6 7" key="1">
    <citation type="journal article" date="2018" name="Nat. Ecol. Evol.">
        <title>Genomic signatures of mitonuclear coevolution across populations of Tigriopus californicus.</title>
        <authorList>
            <person name="Barreto F.S."/>
            <person name="Watson E.T."/>
            <person name="Lima T.G."/>
            <person name="Willett C.S."/>
            <person name="Edmands S."/>
            <person name="Li W."/>
            <person name="Burton R.S."/>
        </authorList>
    </citation>
    <scope>NUCLEOTIDE SEQUENCE [LARGE SCALE GENOMIC DNA]</scope>
    <source>
        <strain evidence="6 7">San Diego</strain>
    </source>
</reference>
<dbReference type="EMBL" id="VCGU01000004">
    <property type="protein sequence ID" value="TRY76288.1"/>
    <property type="molecule type" value="Genomic_DNA"/>
</dbReference>
<evidence type="ECO:0000256" key="1">
    <source>
        <dbReference type="ARBA" id="ARBA00006787"/>
    </source>
</evidence>
<gene>
    <name evidence="6" type="ORF">TCAL_13295</name>
</gene>
<name>A0A553PF29_TIGCA</name>
<dbReference type="PANTHER" id="PTHR10543:SF24">
    <property type="entry name" value="CAROTENOID ISOMEROOXYGENASE"/>
    <property type="match status" value="1"/>
</dbReference>
<dbReference type="OMA" id="WAPKEKT"/>
<dbReference type="GO" id="GO:0003834">
    <property type="term" value="F:beta-carotene 15,15'-dioxygenase activity"/>
    <property type="evidence" value="ECO:0007669"/>
    <property type="project" value="TreeGrafter"/>
</dbReference>
<accession>A0A553PF29</accession>
<comment type="caution">
    <text evidence="6">The sequence shown here is derived from an EMBL/GenBank/DDBJ whole genome shotgun (WGS) entry which is preliminary data.</text>
</comment>
<dbReference type="GO" id="GO:0046872">
    <property type="term" value="F:metal ion binding"/>
    <property type="evidence" value="ECO:0007669"/>
    <property type="project" value="UniProtKB-KW"/>
</dbReference>
<keyword evidence="2 5" id="KW-0479">Metal-binding</keyword>
<feature type="binding site" evidence="5">
    <location>
        <position position="230"/>
    </location>
    <ligand>
        <name>Fe cation</name>
        <dbReference type="ChEBI" id="CHEBI:24875"/>
        <note>catalytic</note>
    </ligand>
</feature>
<evidence type="ECO:0000313" key="6">
    <source>
        <dbReference type="EMBL" id="TRY76288.1"/>
    </source>
</evidence>